<reference evidence="1 2" key="1">
    <citation type="journal article" date="2022" name="Nat. Plants">
        <title>Genomes of leafy and leafless Platanthera orchids illuminate the evolution of mycoheterotrophy.</title>
        <authorList>
            <person name="Li M.H."/>
            <person name="Liu K.W."/>
            <person name="Li Z."/>
            <person name="Lu H.C."/>
            <person name="Ye Q.L."/>
            <person name="Zhang D."/>
            <person name="Wang J.Y."/>
            <person name="Li Y.F."/>
            <person name="Zhong Z.M."/>
            <person name="Liu X."/>
            <person name="Yu X."/>
            <person name="Liu D.K."/>
            <person name="Tu X.D."/>
            <person name="Liu B."/>
            <person name="Hao Y."/>
            <person name="Liao X.Y."/>
            <person name="Jiang Y.T."/>
            <person name="Sun W.H."/>
            <person name="Chen J."/>
            <person name="Chen Y.Q."/>
            <person name="Ai Y."/>
            <person name="Zhai J.W."/>
            <person name="Wu S.S."/>
            <person name="Zhou Z."/>
            <person name="Hsiao Y.Y."/>
            <person name="Wu W.L."/>
            <person name="Chen Y.Y."/>
            <person name="Lin Y.F."/>
            <person name="Hsu J.L."/>
            <person name="Li C.Y."/>
            <person name="Wang Z.W."/>
            <person name="Zhao X."/>
            <person name="Zhong W.Y."/>
            <person name="Ma X.K."/>
            <person name="Ma L."/>
            <person name="Huang J."/>
            <person name="Chen G.Z."/>
            <person name="Huang M.Z."/>
            <person name="Huang L."/>
            <person name="Peng D.H."/>
            <person name="Luo Y.B."/>
            <person name="Zou S.Q."/>
            <person name="Chen S.P."/>
            <person name="Lan S."/>
            <person name="Tsai W.C."/>
            <person name="Van de Peer Y."/>
            <person name="Liu Z.J."/>
        </authorList>
    </citation>
    <scope>NUCLEOTIDE SEQUENCE [LARGE SCALE GENOMIC DNA]</scope>
    <source>
        <strain evidence="1">Lor287</strain>
    </source>
</reference>
<organism evidence="1 2">
    <name type="scientific">Platanthera zijinensis</name>
    <dbReference type="NCBI Taxonomy" id="2320716"/>
    <lineage>
        <taxon>Eukaryota</taxon>
        <taxon>Viridiplantae</taxon>
        <taxon>Streptophyta</taxon>
        <taxon>Embryophyta</taxon>
        <taxon>Tracheophyta</taxon>
        <taxon>Spermatophyta</taxon>
        <taxon>Magnoliopsida</taxon>
        <taxon>Liliopsida</taxon>
        <taxon>Asparagales</taxon>
        <taxon>Orchidaceae</taxon>
        <taxon>Orchidoideae</taxon>
        <taxon>Orchideae</taxon>
        <taxon>Orchidinae</taxon>
        <taxon>Platanthera</taxon>
    </lineage>
</organism>
<dbReference type="PANTHER" id="PTHR33702">
    <property type="entry name" value="BNAA09G40010D PROTEIN"/>
    <property type="match status" value="1"/>
</dbReference>
<gene>
    <name evidence="1" type="ORF">KSP39_PZI017377</name>
</gene>
<keyword evidence="2" id="KW-1185">Reference proteome</keyword>
<evidence type="ECO:0000313" key="2">
    <source>
        <dbReference type="Proteomes" id="UP001418222"/>
    </source>
</evidence>
<dbReference type="AlphaFoldDB" id="A0AAP0B4S5"/>
<name>A0AAP0B4S5_9ASPA</name>
<proteinExistence type="predicted"/>
<sequence length="142" mass="16170">MGWYRGGLQGYWRRTAYRRLDGEDGPSRRKVRSSTIELGGGRRRRFWRIRASPRLRFLRVISPTRILSRIRDAYVRMMLAFASSGALGSYGGDGMDAFYALPIKEYDERMILELYKSVISQGQLIPTRGIGSVSSGEVAVRT</sequence>
<dbReference type="EMBL" id="JBBWWQ010000015">
    <property type="protein sequence ID" value="KAK8928411.1"/>
    <property type="molecule type" value="Genomic_DNA"/>
</dbReference>
<dbReference type="PANTHER" id="PTHR33702:SF5">
    <property type="entry name" value="OS01G0308600 PROTEIN"/>
    <property type="match status" value="1"/>
</dbReference>
<evidence type="ECO:0000313" key="1">
    <source>
        <dbReference type="EMBL" id="KAK8928411.1"/>
    </source>
</evidence>
<dbReference type="Proteomes" id="UP001418222">
    <property type="component" value="Unassembled WGS sequence"/>
</dbReference>
<comment type="caution">
    <text evidence="1">The sequence shown here is derived from an EMBL/GenBank/DDBJ whole genome shotgun (WGS) entry which is preliminary data.</text>
</comment>
<accession>A0AAP0B4S5</accession>
<protein>
    <submittedName>
        <fullName evidence="1">Uncharacterized protein</fullName>
    </submittedName>
</protein>